<evidence type="ECO:0000256" key="1">
    <source>
        <dbReference type="SAM" id="Coils"/>
    </source>
</evidence>
<keyword evidence="2" id="KW-0812">Transmembrane</keyword>
<feature type="transmembrane region" description="Helical" evidence="2">
    <location>
        <begin position="6"/>
        <end position="24"/>
    </location>
</feature>
<evidence type="ECO:0000259" key="3">
    <source>
        <dbReference type="Pfam" id="PF12072"/>
    </source>
</evidence>
<keyword evidence="1" id="KW-0175">Coiled coil</keyword>
<feature type="coiled-coil region" evidence="1">
    <location>
        <begin position="30"/>
        <end position="57"/>
    </location>
</feature>
<evidence type="ECO:0000313" key="4">
    <source>
        <dbReference type="EMBL" id="SVA13802.1"/>
    </source>
</evidence>
<feature type="domain" description="Ribonuclease Y N-terminal" evidence="3">
    <location>
        <begin position="7"/>
        <end position="63"/>
    </location>
</feature>
<name>A0A381TCB0_9ZZZZ</name>
<accession>A0A381TCB0</accession>
<feature type="non-terminal residue" evidence="4">
    <location>
        <position position="63"/>
    </location>
</feature>
<dbReference type="Pfam" id="PF12072">
    <property type="entry name" value="RNase_Y_N"/>
    <property type="match status" value="1"/>
</dbReference>
<reference evidence="4" key="1">
    <citation type="submission" date="2018-05" db="EMBL/GenBank/DDBJ databases">
        <authorList>
            <person name="Lanie J.A."/>
            <person name="Ng W.-L."/>
            <person name="Kazmierczak K.M."/>
            <person name="Andrzejewski T.M."/>
            <person name="Davidsen T.M."/>
            <person name="Wayne K.J."/>
            <person name="Tettelin H."/>
            <person name="Glass J.I."/>
            <person name="Rusch D."/>
            <person name="Podicherti R."/>
            <person name="Tsui H.-C.T."/>
            <person name="Winkler M.E."/>
        </authorList>
    </citation>
    <scope>NUCLEOTIDE SEQUENCE</scope>
</reference>
<dbReference type="AlphaFoldDB" id="A0A381TCB0"/>
<sequence>MEMNTLLIGAVLGLIVGFIGNKLIERHKFSKQIEDSNEESKRILEIAKREAESLKKNKIIQAK</sequence>
<gene>
    <name evidence="4" type="ORF">METZ01_LOCUS66656</name>
</gene>
<proteinExistence type="predicted"/>
<dbReference type="EMBL" id="UINC01004366">
    <property type="protein sequence ID" value="SVA13802.1"/>
    <property type="molecule type" value="Genomic_DNA"/>
</dbReference>
<dbReference type="InterPro" id="IPR022711">
    <property type="entry name" value="RNase_Y_N"/>
</dbReference>
<organism evidence="4">
    <name type="scientific">marine metagenome</name>
    <dbReference type="NCBI Taxonomy" id="408172"/>
    <lineage>
        <taxon>unclassified sequences</taxon>
        <taxon>metagenomes</taxon>
        <taxon>ecological metagenomes</taxon>
    </lineage>
</organism>
<evidence type="ECO:0000256" key="2">
    <source>
        <dbReference type="SAM" id="Phobius"/>
    </source>
</evidence>
<keyword evidence="2" id="KW-0472">Membrane</keyword>
<keyword evidence="2" id="KW-1133">Transmembrane helix</keyword>
<protein>
    <recommendedName>
        <fullName evidence="3">Ribonuclease Y N-terminal domain-containing protein</fullName>
    </recommendedName>
</protein>